<accession>A0A931GQW4</accession>
<dbReference type="PROSITE" id="PS51257">
    <property type="entry name" value="PROKAR_LIPOPROTEIN"/>
    <property type="match status" value="1"/>
</dbReference>
<feature type="region of interest" description="Disordered" evidence="1">
    <location>
        <begin position="27"/>
        <end position="55"/>
    </location>
</feature>
<dbReference type="EMBL" id="JADOUE010000001">
    <property type="protein sequence ID" value="MBG6121273.1"/>
    <property type="molecule type" value="Genomic_DNA"/>
</dbReference>
<feature type="region of interest" description="Disordered" evidence="1">
    <location>
        <begin position="546"/>
        <end position="579"/>
    </location>
</feature>
<gene>
    <name evidence="4" type="ORF">IW254_000242</name>
</gene>
<dbReference type="InterPro" id="IPR000914">
    <property type="entry name" value="SBP_5_dom"/>
</dbReference>
<dbReference type="PANTHER" id="PTHR30290">
    <property type="entry name" value="PERIPLASMIC BINDING COMPONENT OF ABC TRANSPORTER"/>
    <property type="match status" value="1"/>
</dbReference>
<sequence>MKRRCRTTTAAMAVVIPAALSFACTADPGPPPIVEQTDDPTSARENEPPAAPAERSQVQVASQPLKNGLNPHVLADENSTVQAVADLVLPSVFYNGVRDTNLTRDVREIPVPYDAPSGTQFAVRYDIADAAQWSDGTPITGKDFVYLWRGMRVTPGVVNAAGYHAISDVRVTGAAGKTVDVLFSQPVAHWQELFTHLLPSHLLASDSADFASALSDTIPASAGRYRVQDVDRGRGTITLNRNDRFWGFAPAAIDVVRISDVRSTEQAADQLRSKQIAFLDHVPGETTRRTYELIPATQVRMVDGPRELGINVSDTSDILKDPAVRAELASLIDVPLIASIAAGRSADLALPSTMAATFIPGAENDSALKGIVDKHRALRIGADPRDGQAMSAARAIVDALNQKGIKAESVVSDYADLVGRRMPEGLVDAVVAWRVGGDSPIDLASMLTCEEPPVNTPAFDSTGAATPSATAGAAATAARGERCTPEARQLAADVLSGALPAEQARDAVSGFLTQRAVWIPLMRERRVQALGTSIVGPSPQLAQWDQGLESAAQWHLATGPSGPVEPTPEGQEGLPEGER</sequence>
<protein>
    <submittedName>
        <fullName evidence="4">ABC-type transport system substrate-binding protein</fullName>
    </submittedName>
</protein>
<evidence type="ECO:0000313" key="4">
    <source>
        <dbReference type="EMBL" id="MBG6121273.1"/>
    </source>
</evidence>
<dbReference type="RefSeq" id="WP_196823871.1">
    <property type="nucleotide sequence ID" value="NZ_CP046980.1"/>
</dbReference>
<dbReference type="Proteomes" id="UP000658613">
    <property type="component" value="Unassembled WGS sequence"/>
</dbReference>
<feature type="signal peptide" evidence="2">
    <location>
        <begin position="1"/>
        <end position="26"/>
    </location>
</feature>
<proteinExistence type="predicted"/>
<keyword evidence="2" id="KW-0732">Signal</keyword>
<evidence type="ECO:0000256" key="1">
    <source>
        <dbReference type="SAM" id="MobiDB-lite"/>
    </source>
</evidence>
<dbReference type="Gene3D" id="3.10.105.10">
    <property type="entry name" value="Dipeptide-binding Protein, Domain 3"/>
    <property type="match status" value="1"/>
</dbReference>
<comment type="caution">
    <text evidence="4">The sequence shown here is derived from an EMBL/GenBank/DDBJ whole genome shotgun (WGS) entry which is preliminary data.</text>
</comment>
<dbReference type="AlphaFoldDB" id="A0A931GQW4"/>
<dbReference type="InterPro" id="IPR039424">
    <property type="entry name" value="SBP_5"/>
</dbReference>
<dbReference type="PANTHER" id="PTHR30290:SF65">
    <property type="entry name" value="MONOACYL PHOSPHATIDYLINOSITOL TETRAMANNOSIDE-BINDING PROTEIN LPQW-RELATED"/>
    <property type="match status" value="1"/>
</dbReference>
<dbReference type="GO" id="GO:0015833">
    <property type="term" value="P:peptide transport"/>
    <property type="evidence" value="ECO:0007669"/>
    <property type="project" value="TreeGrafter"/>
</dbReference>
<dbReference type="Pfam" id="PF00496">
    <property type="entry name" value="SBP_bac_5"/>
    <property type="match status" value="1"/>
</dbReference>
<reference evidence="4" key="1">
    <citation type="submission" date="2020-11" db="EMBL/GenBank/DDBJ databases">
        <title>Sequencing the genomes of 1000 actinobacteria strains.</title>
        <authorList>
            <person name="Klenk H.-P."/>
        </authorList>
    </citation>
    <scope>NUCLEOTIDE SEQUENCE</scope>
    <source>
        <strain evidence="4">DSM 45632</strain>
    </source>
</reference>
<evidence type="ECO:0000256" key="2">
    <source>
        <dbReference type="SAM" id="SignalP"/>
    </source>
</evidence>
<dbReference type="Gene3D" id="3.40.190.10">
    <property type="entry name" value="Periplasmic binding protein-like II"/>
    <property type="match status" value="1"/>
</dbReference>
<dbReference type="GO" id="GO:1904680">
    <property type="term" value="F:peptide transmembrane transporter activity"/>
    <property type="evidence" value="ECO:0007669"/>
    <property type="project" value="TreeGrafter"/>
</dbReference>
<organism evidence="4 5">
    <name type="scientific">Corynebacterium aquatimens</name>
    <dbReference type="NCBI Taxonomy" id="1190508"/>
    <lineage>
        <taxon>Bacteria</taxon>
        <taxon>Bacillati</taxon>
        <taxon>Actinomycetota</taxon>
        <taxon>Actinomycetes</taxon>
        <taxon>Mycobacteriales</taxon>
        <taxon>Corynebacteriaceae</taxon>
        <taxon>Corynebacterium</taxon>
    </lineage>
</organism>
<feature type="chain" id="PRO_5038963495" evidence="2">
    <location>
        <begin position="27"/>
        <end position="579"/>
    </location>
</feature>
<keyword evidence="5" id="KW-1185">Reference proteome</keyword>
<feature type="domain" description="Solute-binding protein family 5" evidence="3">
    <location>
        <begin position="125"/>
        <end position="437"/>
    </location>
</feature>
<evidence type="ECO:0000313" key="5">
    <source>
        <dbReference type="Proteomes" id="UP000658613"/>
    </source>
</evidence>
<dbReference type="Gene3D" id="3.90.76.10">
    <property type="entry name" value="Dipeptide-binding Protein, Domain 1"/>
    <property type="match status" value="1"/>
</dbReference>
<name>A0A931GQW4_9CORY</name>
<evidence type="ECO:0000259" key="3">
    <source>
        <dbReference type="Pfam" id="PF00496"/>
    </source>
</evidence>
<dbReference type="CDD" id="cd08501">
    <property type="entry name" value="PBP2_Lpqw"/>
    <property type="match status" value="1"/>
</dbReference>
<dbReference type="SUPFAM" id="SSF53850">
    <property type="entry name" value="Periplasmic binding protein-like II"/>
    <property type="match status" value="1"/>
</dbReference>